<dbReference type="InterPro" id="IPR036056">
    <property type="entry name" value="Fibrinogen-like_C"/>
</dbReference>
<dbReference type="GeneID" id="116304589"/>
<evidence type="ECO:0000313" key="6">
    <source>
        <dbReference type="Proteomes" id="UP000515163"/>
    </source>
</evidence>
<comment type="similarity">
    <text evidence="1">Belongs to the EGF domain peptide family.</text>
</comment>
<dbReference type="InterPro" id="IPR002181">
    <property type="entry name" value="Fibrinogen_a/b/g_C_dom"/>
</dbReference>
<organism evidence="6 7">
    <name type="scientific">Actinia tenebrosa</name>
    <name type="common">Australian red waratah sea anemone</name>
    <dbReference type="NCBI Taxonomy" id="6105"/>
    <lineage>
        <taxon>Eukaryota</taxon>
        <taxon>Metazoa</taxon>
        <taxon>Cnidaria</taxon>
        <taxon>Anthozoa</taxon>
        <taxon>Hexacorallia</taxon>
        <taxon>Actiniaria</taxon>
        <taxon>Actiniidae</taxon>
        <taxon>Actinia</taxon>
    </lineage>
</organism>
<feature type="domain" description="Fibrinogen C-terminal" evidence="5">
    <location>
        <begin position="97"/>
        <end position="285"/>
    </location>
</feature>
<evidence type="ECO:0000259" key="5">
    <source>
        <dbReference type="PROSITE" id="PS51406"/>
    </source>
</evidence>
<comment type="caution">
    <text evidence="3">Lacks conserved residue(s) required for the propagation of feature annotation.</text>
</comment>
<keyword evidence="2 3" id="KW-1015">Disulfide bond</keyword>
<proteinExistence type="inferred from homology"/>
<evidence type="ECO:0000256" key="3">
    <source>
        <dbReference type="PROSITE-ProRule" id="PRU00076"/>
    </source>
</evidence>
<keyword evidence="3" id="KW-0245">EGF-like domain</keyword>
<name>A0A6P8IT91_ACTTE</name>
<feature type="disulfide bond" evidence="3">
    <location>
        <begin position="72"/>
        <end position="89"/>
    </location>
</feature>
<dbReference type="KEGG" id="aten:116304589"/>
<reference evidence="7" key="1">
    <citation type="submission" date="2025-08" db="UniProtKB">
        <authorList>
            <consortium name="RefSeq"/>
        </authorList>
    </citation>
    <scope>IDENTIFICATION</scope>
</reference>
<dbReference type="PANTHER" id="PTHR19143">
    <property type="entry name" value="FIBRINOGEN/TENASCIN/ANGIOPOEITIN"/>
    <property type="match status" value="1"/>
</dbReference>
<dbReference type="InterPro" id="IPR020837">
    <property type="entry name" value="Fibrinogen_CS"/>
</dbReference>
<dbReference type="AlphaFoldDB" id="A0A6P8IT91"/>
<dbReference type="InParanoid" id="A0A6P8IT91"/>
<evidence type="ECO:0000256" key="1">
    <source>
        <dbReference type="ARBA" id="ARBA00006373"/>
    </source>
</evidence>
<protein>
    <submittedName>
        <fullName evidence="7">Microfibril-associated glycoprotein 4-like</fullName>
    </submittedName>
</protein>
<feature type="domain" description="EGF-like" evidence="4">
    <location>
        <begin position="64"/>
        <end position="100"/>
    </location>
</feature>
<dbReference type="NCBIfam" id="NF040941">
    <property type="entry name" value="GGGWT_bact"/>
    <property type="match status" value="1"/>
</dbReference>
<keyword evidence="6" id="KW-1185">Reference proteome</keyword>
<dbReference type="InterPro" id="IPR014716">
    <property type="entry name" value="Fibrinogen_a/b/g_C_1"/>
</dbReference>
<feature type="disulfide bond" evidence="3">
    <location>
        <begin position="68"/>
        <end position="78"/>
    </location>
</feature>
<dbReference type="PROSITE" id="PS00514">
    <property type="entry name" value="FIBRINOGEN_C_1"/>
    <property type="match status" value="1"/>
</dbReference>
<dbReference type="InterPro" id="IPR000742">
    <property type="entry name" value="EGF"/>
</dbReference>
<dbReference type="PROSITE" id="PS50026">
    <property type="entry name" value="EGF_3"/>
    <property type="match status" value="1"/>
</dbReference>
<gene>
    <name evidence="7" type="primary">LOC116304589</name>
</gene>
<dbReference type="Proteomes" id="UP000515163">
    <property type="component" value="Unplaced"/>
</dbReference>
<dbReference type="OrthoDB" id="7735550at2759"/>
<accession>A0A6P8IT91</accession>
<evidence type="ECO:0000259" key="4">
    <source>
        <dbReference type="PROSITE" id="PS50026"/>
    </source>
</evidence>
<dbReference type="SMART" id="SM00186">
    <property type="entry name" value="FBG"/>
    <property type="match status" value="1"/>
</dbReference>
<dbReference type="SUPFAM" id="SSF57196">
    <property type="entry name" value="EGF/Laminin"/>
    <property type="match status" value="1"/>
</dbReference>
<dbReference type="Pfam" id="PF00147">
    <property type="entry name" value="Fibrinogen_C"/>
    <property type="match status" value="1"/>
</dbReference>
<dbReference type="CDD" id="cd00087">
    <property type="entry name" value="FReD"/>
    <property type="match status" value="1"/>
</dbReference>
<dbReference type="InterPro" id="IPR050373">
    <property type="entry name" value="Fibrinogen_C-term_domain"/>
</dbReference>
<dbReference type="SUPFAM" id="SSF56496">
    <property type="entry name" value="Fibrinogen C-terminal domain-like"/>
    <property type="match status" value="1"/>
</dbReference>
<dbReference type="GO" id="GO:0005615">
    <property type="term" value="C:extracellular space"/>
    <property type="evidence" value="ECO:0007669"/>
    <property type="project" value="TreeGrafter"/>
</dbReference>
<dbReference type="PROSITE" id="PS51406">
    <property type="entry name" value="FIBRINOGEN_C_2"/>
    <property type="match status" value="1"/>
</dbReference>
<evidence type="ECO:0000313" key="7">
    <source>
        <dbReference type="RefSeq" id="XP_031570214.1"/>
    </source>
</evidence>
<sequence>MTTKVTDKMACIFACTKSRPWCGSVNFKIQRENDGLHICELLSTDMYTKLSYLKPAQGFAHLSIKNKCENPCLNNGLCSPDYDNDEYHCVCNATKGKDCEIFYSDCSELRSAGYTADGVYQIDPDGKGSFPVYCDMTTDGGGWTVFQRLDNKLVSFNHGWQDYKTGFGNLNGESWLGLEKIYRLTKRQVTKLRIDLEAPTGNKGYAVYSSFSISDETDFYRLSASGYSGTAGDSLTTSSNSAWIANNMRFTTFDRDNDACSCNCAQQRGDGWWYKWCSISNLNGKVWSTFGQIFRTEMKLK</sequence>
<dbReference type="Gene3D" id="3.90.215.10">
    <property type="entry name" value="Gamma Fibrinogen, chain A, domain 1"/>
    <property type="match status" value="1"/>
</dbReference>
<dbReference type="RefSeq" id="XP_031570214.1">
    <property type="nucleotide sequence ID" value="XM_031714354.1"/>
</dbReference>
<evidence type="ECO:0000256" key="2">
    <source>
        <dbReference type="ARBA" id="ARBA00023157"/>
    </source>
</evidence>